<keyword evidence="3" id="KW-1185">Reference proteome</keyword>
<dbReference type="AlphaFoldDB" id="A0AAV4P1X9"/>
<organism evidence="2 3">
    <name type="scientific">Caerostris extrusa</name>
    <name type="common">Bark spider</name>
    <name type="synonym">Caerostris bankana</name>
    <dbReference type="NCBI Taxonomy" id="172846"/>
    <lineage>
        <taxon>Eukaryota</taxon>
        <taxon>Metazoa</taxon>
        <taxon>Ecdysozoa</taxon>
        <taxon>Arthropoda</taxon>
        <taxon>Chelicerata</taxon>
        <taxon>Arachnida</taxon>
        <taxon>Araneae</taxon>
        <taxon>Araneomorphae</taxon>
        <taxon>Entelegynae</taxon>
        <taxon>Araneoidea</taxon>
        <taxon>Araneidae</taxon>
        <taxon>Caerostris</taxon>
    </lineage>
</organism>
<evidence type="ECO:0000256" key="1">
    <source>
        <dbReference type="SAM" id="MobiDB-lite"/>
    </source>
</evidence>
<comment type="caution">
    <text evidence="2">The sequence shown here is derived from an EMBL/GenBank/DDBJ whole genome shotgun (WGS) entry which is preliminary data.</text>
</comment>
<name>A0AAV4P1X9_CAEEX</name>
<dbReference type="Proteomes" id="UP001054945">
    <property type="component" value="Unassembled WGS sequence"/>
</dbReference>
<feature type="compositionally biased region" description="Basic residues" evidence="1">
    <location>
        <begin position="90"/>
        <end position="100"/>
    </location>
</feature>
<reference evidence="2 3" key="1">
    <citation type="submission" date="2021-06" db="EMBL/GenBank/DDBJ databases">
        <title>Caerostris extrusa draft genome.</title>
        <authorList>
            <person name="Kono N."/>
            <person name="Arakawa K."/>
        </authorList>
    </citation>
    <scope>NUCLEOTIDE SEQUENCE [LARGE SCALE GENOMIC DNA]</scope>
</reference>
<evidence type="ECO:0000313" key="3">
    <source>
        <dbReference type="Proteomes" id="UP001054945"/>
    </source>
</evidence>
<sequence length="100" mass="11216">MSYHGEDLELIDPGLRRGRDGGFDEWAIIGVDVSKSEEHNPQFAPRLDGLTTYFAYCRLSLPLTITNGPGNGEEERVDPAASTHPAKEFKGKKRKKKRED</sequence>
<gene>
    <name evidence="2" type="ORF">CEXT_38851</name>
</gene>
<feature type="region of interest" description="Disordered" evidence="1">
    <location>
        <begin position="64"/>
        <end position="100"/>
    </location>
</feature>
<evidence type="ECO:0000313" key="2">
    <source>
        <dbReference type="EMBL" id="GIX90201.1"/>
    </source>
</evidence>
<accession>A0AAV4P1X9</accession>
<proteinExistence type="predicted"/>
<protein>
    <submittedName>
        <fullName evidence="2">Uncharacterized protein</fullName>
    </submittedName>
</protein>
<dbReference type="EMBL" id="BPLR01021481">
    <property type="protein sequence ID" value="GIX90201.1"/>
    <property type="molecule type" value="Genomic_DNA"/>
</dbReference>